<keyword evidence="5 6" id="KW-0472">Membrane</keyword>
<evidence type="ECO:0000313" key="9">
    <source>
        <dbReference type="Proteomes" id="UP000092666"/>
    </source>
</evidence>
<dbReference type="Proteomes" id="UP000092666">
    <property type="component" value="Unassembled WGS sequence"/>
</dbReference>
<dbReference type="InterPro" id="IPR020846">
    <property type="entry name" value="MFS_dom"/>
</dbReference>
<evidence type="ECO:0000256" key="5">
    <source>
        <dbReference type="ARBA" id="ARBA00023136"/>
    </source>
</evidence>
<dbReference type="GO" id="GO:0022857">
    <property type="term" value="F:transmembrane transporter activity"/>
    <property type="evidence" value="ECO:0007669"/>
    <property type="project" value="InterPro"/>
</dbReference>
<evidence type="ECO:0000313" key="8">
    <source>
        <dbReference type="EMBL" id="OCF34516.1"/>
    </source>
</evidence>
<reference evidence="9" key="2">
    <citation type="submission" date="2013-12" db="EMBL/GenBank/DDBJ databases">
        <title>Evolution of pathogenesis and genome organization in the Tremellales.</title>
        <authorList>
            <person name="Cuomo C."/>
            <person name="Litvintseva A."/>
            <person name="Heitman J."/>
            <person name="Chen Y."/>
            <person name="Sun S."/>
            <person name="Springer D."/>
            <person name="Dromer F."/>
            <person name="Young S."/>
            <person name="Zeng Q."/>
            <person name="Chapman S."/>
            <person name="Gujja S."/>
            <person name="Saif S."/>
            <person name="Birren B."/>
        </authorList>
    </citation>
    <scope>NUCLEOTIDE SEQUENCE [LARGE SCALE GENOMIC DNA]</scope>
    <source>
        <strain evidence="9">BCC8398</strain>
    </source>
</reference>
<comment type="subcellular location">
    <subcellularLocation>
        <location evidence="1">Membrane</location>
        <topology evidence="1">Multi-pass membrane protein</topology>
    </subcellularLocation>
</comment>
<dbReference type="GO" id="GO:0016020">
    <property type="term" value="C:membrane"/>
    <property type="evidence" value="ECO:0007669"/>
    <property type="project" value="UniProtKB-SubCell"/>
</dbReference>
<evidence type="ECO:0000256" key="1">
    <source>
        <dbReference type="ARBA" id="ARBA00004141"/>
    </source>
</evidence>
<dbReference type="PROSITE" id="PS50850">
    <property type="entry name" value="MFS"/>
    <property type="match status" value="1"/>
</dbReference>
<dbReference type="SUPFAM" id="SSF103473">
    <property type="entry name" value="MFS general substrate transporter"/>
    <property type="match status" value="1"/>
</dbReference>
<keyword evidence="9" id="KW-1185">Reference proteome</keyword>
<keyword evidence="3 6" id="KW-0812">Transmembrane</keyword>
<dbReference type="Gene3D" id="1.20.1250.20">
    <property type="entry name" value="MFS general substrate transporter like domains"/>
    <property type="match status" value="1"/>
</dbReference>
<dbReference type="PANTHER" id="PTHR43791">
    <property type="entry name" value="PERMEASE-RELATED"/>
    <property type="match status" value="1"/>
</dbReference>
<gene>
    <name evidence="8" type="ORF">I316_03557</name>
</gene>
<protein>
    <recommendedName>
        <fullName evidence="7">Major facilitator superfamily (MFS) profile domain-containing protein</fullName>
    </recommendedName>
</protein>
<evidence type="ECO:0000256" key="3">
    <source>
        <dbReference type="ARBA" id="ARBA00022692"/>
    </source>
</evidence>
<evidence type="ECO:0000256" key="6">
    <source>
        <dbReference type="SAM" id="Phobius"/>
    </source>
</evidence>
<dbReference type="AlphaFoldDB" id="A0A1B9GU44"/>
<organism evidence="8 9">
    <name type="scientific">Kwoniella heveanensis BCC8398</name>
    <dbReference type="NCBI Taxonomy" id="1296120"/>
    <lineage>
        <taxon>Eukaryota</taxon>
        <taxon>Fungi</taxon>
        <taxon>Dikarya</taxon>
        <taxon>Basidiomycota</taxon>
        <taxon>Agaricomycotina</taxon>
        <taxon>Tremellomycetes</taxon>
        <taxon>Tremellales</taxon>
        <taxon>Cryptococcaceae</taxon>
        <taxon>Kwoniella</taxon>
    </lineage>
</organism>
<evidence type="ECO:0000259" key="7">
    <source>
        <dbReference type="PROSITE" id="PS50850"/>
    </source>
</evidence>
<keyword evidence="2" id="KW-0813">Transport</keyword>
<feature type="transmembrane region" description="Helical" evidence="6">
    <location>
        <begin position="76"/>
        <end position="95"/>
    </location>
</feature>
<feature type="transmembrane region" description="Helical" evidence="6">
    <location>
        <begin position="102"/>
        <end position="122"/>
    </location>
</feature>
<dbReference type="STRING" id="1296120.A0A1B9GU44"/>
<feature type="transmembrane region" description="Helical" evidence="6">
    <location>
        <begin position="128"/>
        <end position="154"/>
    </location>
</feature>
<dbReference type="Pfam" id="PF07690">
    <property type="entry name" value="MFS_1"/>
    <property type="match status" value="1"/>
</dbReference>
<evidence type="ECO:0000256" key="4">
    <source>
        <dbReference type="ARBA" id="ARBA00022989"/>
    </source>
</evidence>
<dbReference type="PANTHER" id="PTHR43791:SF64">
    <property type="entry name" value="MAJOR FACILITATOR SUPERFAMILY (MFS) PROFILE DOMAIN-CONTAINING PROTEIN"/>
    <property type="match status" value="1"/>
</dbReference>
<name>A0A1B9GU44_9TREE</name>
<dbReference type="OrthoDB" id="3639251at2759"/>
<keyword evidence="4 6" id="KW-1133">Transmembrane helix</keyword>
<dbReference type="InterPro" id="IPR011701">
    <property type="entry name" value="MFS"/>
</dbReference>
<proteinExistence type="predicted"/>
<accession>A0A1B9GU44</accession>
<reference evidence="8 9" key="1">
    <citation type="submission" date="2013-07" db="EMBL/GenBank/DDBJ databases">
        <title>The Genome Sequence of Cryptococcus heveanensis BCC8398.</title>
        <authorList>
            <consortium name="The Broad Institute Genome Sequencing Platform"/>
            <person name="Cuomo C."/>
            <person name="Litvintseva A."/>
            <person name="Chen Y."/>
            <person name="Heitman J."/>
            <person name="Sun S."/>
            <person name="Springer D."/>
            <person name="Dromer F."/>
            <person name="Young S.K."/>
            <person name="Zeng Q."/>
            <person name="Gargeya S."/>
            <person name="Fitzgerald M."/>
            <person name="Abouelleil A."/>
            <person name="Alvarado L."/>
            <person name="Berlin A.M."/>
            <person name="Chapman S.B."/>
            <person name="Dewar J."/>
            <person name="Goldberg J."/>
            <person name="Griggs A."/>
            <person name="Gujja S."/>
            <person name="Hansen M."/>
            <person name="Howarth C."/>
            <person name="Imamovic A."/>
            <person name="Larimer J."/>
            <person name="McCowan C."/>
            <person name="Murphy C."/>
            <person name="Pearson M."/>
            <person name="Priest M."/>
            <person name="Roberts A."/>
            <person name="Saif S."/>
            <person name="Shea T."/>
            <person name="Sykes S."/>
            <person name="Wortman J."/>
            <person name="Nusbaum C."/>
            <person name="Birren B."/>
        </authorList>
    </citation>
    <scope>NUCLEOTIDE SEQUENCE [LARGE SCALE GENOMIC DNA]</scope>
    <source>
        <strain evidence="8 9">BCC8398</strain>
    </source>
</reference>
<sequence length="188" mass="21512">MGALQRITGWVFLNDPEWSEEKRREQSLVRRLDIFFMTYAAFSSIVKWLDQNNVQNAYVSGMQEDLSLYGNELNYFTTYFNIGYVIMIPFSVYFMNDWIRPSIWLATAELLWGIATAGLAAVKTAHQIYGIRFLVGFFEGTAWPGTMILILSWYTPSELGKRIAVYEASTYVGSMFGGAPQAALYRNL</sequence>
<dbReference type="EMBL" id="KV700124">
    <property type="protein sequence ID" value="OCF34516.1"/>
    <property type="molecule type" value="Genomic_DNA"/>
</dbReference>
<feature type="domain" description="Major facilitator superfamily (MFS) profile" evidence="7">
    <location>
        <begin position="36"/>
        <end position="188"/>
    </location>
</feature>
<dbReference type="InterPro" id="IPR036259">
    <property type="entry name" value="MFS_trans_sf"/>
</dbReference>
<evidence type="ECO:0000256" key="2">
    <source>
        <dbReference type="ARBA" id="ARBA00022448"/>
    </source>
</evidence>